<dbReference type="RefSeq" id="WP_047334391.1">
    <property type="nucleotide sequence ID" value="NZ_CP144502.1"/>
</dbReference>
<accession>A0A0I9WA50</accession>
<reference evidence="2" key="1">
    <citation type="submission" date="2017-04" db="EMBL/GenBank/DDBJ databases">
        <title>Function of individual gut microbiota members based on whole genome sequencing of pure cultures obtained from chicken caecum.</title>
        <authorList>
            <person name="Medvecky M."/>
            <person name="Cejkova D."/>
            <person name="Polansky O."/>
            <person name="Karasova D."/>
            <person name="Kubasova T."/>
            <person name="Cizek A."/>
            <person name="Rychlik I."/>
        </authorList>
    </citation>
    <scope>NUCLEOTIDE SEQUENCE [LARGE SCALE GENOMIC DNA]</scope>
    <source>
        <strain evidence="2">An144</strain>
    </source>
</reference>
<dbReference type="Proteomes" id="UP000196074">
    <property type="component" value="Unassembled WGS sequence"/>
</dbReference>
<evidence type="ECO:0000313" key="1">
    <source>
        <dbReference type="EMBL" id="OUQ10773.1"/>
    </source>
</evidence>
<gene>
    <name evidence="1" type="ORF">B5E88_04890</name>
</gene>
<name>A0A0I9WA50_9ENTE</name>
<comment type="caution">
    <text evidence="1">The sequence shown here is derived from an EMBL/GenBank/DDBJ whole genome shotgun (WGS) entry which is preliminary data.</text>
</comment>
<dbReference type="EMBL" id="NFLC01000007">
    <property type="protein sequence ID" value="OUQ10773.1"/>
    <property type="molecule type" value="Genomic_DNA"/>
</dbReference>
<evidence type="ECO:0000313" key="2">
    <source>
        <dbReference type="Proteomes" id="UP000196074"/>
    </source>
</evidence>
<sequence length="200" mass="22157">MIQKNLRLISLTTVLAGLLFFSTPFNANADEKKDTTSDEAITKKALLVINGFEEDGKTKIPTGQARVEYLKAQDYDPQKVQDKVNEILLGEVEAANVTTNTTSQTTAPAASTNTTNTQAQSTTTYTGTSSSAKEWIAQKESGGSYTAQNGRYYGRYQLDSSYLNGDYSPANQERVADNYVANRYGSWENAQQFWLTHGWY</sequence>
<organism evidence="1 2">
    <name type="scientific">Enterococcus cecorum</name>
    <dbReference type="NCBI Taxonomy" id="44008"/>
    <lineage>
        <taxon>Bacteria</taxon>
        <taxon>Bacillati</taxon>
        <taxon>Bacillota</taxon>
        <taxon>Bacilli</taxon>
        <taxon>Lactobacillales</taxon>
        <taxon>Enterococcaceae</taxon>
        <taxon>Enterococcus</taxon>
    </lineage>
</organism>
<protein>
    <submittedName>
        <fullName evidence="1">Uncharacterized protein</fullName>
    </submittedName>
</protein>
<proteinExistence type="predicted"/>
<dbReference type="AlphaFoldDB" id="A0A0I9WA50"/>